<evidence type="ECO:0008006" key="3">
    <source>
        <dbReference type="Google" id="ProtNLM"/>
    </source>
</evidence>
<organism evidence="1 2">
    <name type="scientific">Armillaria gallica</name>
    <name type="common">Bulbous honey fungus</name>
    <name type="synonym">Armillaria bulbosa</name>
    <dbReference type="NCBI Taxonomy" id="47427"/>
    <lineage>
        <taxon>Eukaryota</taxon>
        <taxon>Fungi</taxon>
        <taxon>Dikarya</taxon>
        <taxon>Basidiomycota</taxon>
        <taxon>Agaricomycotina</taxon>
        <taxon>Agaricomycetes</taxon>
        <taxon>Agaricomycetidae</taxon>
        <taxon>Agaricales</taxon>
        <taxon>Marasmiineae</taxon>
        <taxon>Physalacriaceae</taxon>
        <taxon>Armillaria</taxon>
    </lineage>
</organism>
<dbReference type="STRING" id="47427.A0A2H3E2Y5"/>
<evidence type="ECO:0000313" key="2">
    <source>
        <dbReference type="Proteomes" id="UP000217790"/>
    </source>
</evidence>
<protein>
    <recommendedName>
        <fullName evidence="3">Protein kinase domain-containing protein</fullName>
    </recommendedName>
</protein>
<dbReference type="InParanoid" id="A0A2H3E2Y5"/>
<dbReference type="AlphaFoldDB" id="A0A2H3E2Y5"/>
<dbReference type="EMBL" id="KZ293645">
    <property type="protein sequence ID" value="PBL01816.1"/>
    <property type="molecule type" value="Genomic_DNA"/>
</dbReference>
<dbReference type="OrthoDB" id="5979581at2759"/>
<proteinExistence type="predicted"/>
<dbReference type="Proteomes" id="UP000217790">
    <property type="component" value="Unassembled WGS sequence"/>
</dbReference>
<keyword evidence="2" id="KW-1185">Reference proteome</keyword>
<dbReference type="InterPro" id="IPR011009">
    <property type="entry name" value="Kinase-like_dom_sf"/>
</dbReference>
<name>A0A2H3E2Y5_ARMGA</name>
<accession>A0A2H3E2Y5</accession>
<sequence length="206" mass="23697">MTFTSVALSTRTSSPIISSSTLHCRMRTSVCFSSQTLRDGIRQRHPMIVLFMQPLPLPTIEEFAKRTFILGDLGSAQPSGQRITDHICPESLRPSEIYIGGPWDEKVDIWSFGCLIRLWFVVFFQMIAHTREVFLAKQLSASPLAGYYFNETCRLKKKPGHYLYQTEHWVVRSSDGDISMDKAKEVLRFMRRYLRLDPADRASAKE</sequence>
<dbReference type="Gene3D" id="1.10.510.10">
    <property type="entry name" value="Transferase(Phosphotransferase) domain 1"/>
    <property type="match status" value="1"/>
</dbReference>
<reference evidence="2" key="1">
    <citation type="journal article" date="2017" name="Nat. Ecol. Evol.">
        <title>Genome expansion and lineage-specific genetic innovations in the forest pathogenic fungi Armillaria.</title>
        <authorList>
            <person name="Sipos G."/>
            <person name="Prasanna A.N."/>
            <person name="Walter M.C."/>
            <person name="O'Connor E."/>
            <person name="Balint B."/>
            <person name="Krizsan K."/>
            <person name="Kiss B."/>
            <person name="Hess J."/>
            <person name="Varga T."/>
            <person name="Slot J."/>
            <person name="Riley R."/>
            <person name="Boka B."/>
            <person name="Rigling D."/>
            <person name="Barry K."/>
            <person name="Lee J."/>
            <person name="Mihaltcheva S."/>
            <person name="LaButti K."/>
            <person name="Lipzen A."/>
            <person name="Waldron R."/>
            <person name="Moloney N.M."/>
            <person name="Sperisen C."/>
            <person name="Kredics L."/>
            <person name="Vagvoelgyi C."/>
            <person name="Patrignani A."/>
            <person name="Fitzpatrick D."/>
            <person name="Nagy I."/>
            <person name="Doyle S."/>
            <person name="Anderson J.B."/>
            <person name="Grigoriev I.V."/>
            <person name="Gueldener U."/>
            <person name="Muensterkoetter M."/>
            <person name="Nagy L.G."/>
        </authorList>
    </citation>
    <scope>NUCLEOTIDE SEQUENCE [LARGE SCALE GENOMIC DNA]</scope>
    <source>
        <strain evidence="2">Ar21-2</strain>
    </source>
</reference>
<evidence type="ECO:0000313" key="1">
    <source>
        <dbReference type="EMBL" id="PBL01816.1"/>
    </source>
</evidence>
<gene>
    <name evidence="1" type="ORF">ARMGADRAFT_229737</name>
</gene>
<dbReference type="SUPFAM" id="SSF56112">
    <property type="entry name" value="Protein kinase-like (PK-like)"/>
    <property type="match status" value="1"/>
</dbReference>